<dbReference type="Proteomes" id="UP000198953">
    <property type="component" value="Unassembled WGS sequence"/>
</dbReference>
<feature type="signal peptide" evidence="1">
    <location>
        <begin position="1"/>
        <end position="19"/>
    </location>
</feature>
<name>A0A1H7WXF2_9ACTN</name>
<accession>A0A1H7WXF2</accession>
<feature type="chain" id="PRO_5038480274" evidence="1">
    <location>
        <begin position="20"/>
        <end position="52"/>
    </location>
</feature>
<dbReference type="AlphaFoldDB" id="A0A1H7WXF2"/>
<proteinExistence type="predicted"/>
<sequence>MIRRLAVTALMGASLLAVAPTDPTPAPTTCWCTLWQVMTNTCPCAQPAVQNG</sequence>
<dbReference type="EMBL" id="FOBF01000011">
    <property type="protein sequence ID" value="SEM25995.1"/>
    <property type="molecule type" value="Genomic_DNA"/>
</dbReference>
<evidence type="ECO:0000313" key="3">
    <source>
        <dbReference type="Proteomes" id="UP000198953"/>
    </source>
</evidence>
<reference evidence="2 3" key="1">
    <citation type="submission" date="2016-10" db="EMBL/GenBank/DDBJ databases">
        <authorList>
            <person name="de Groot N.N."/>
        </authorList>
    </citation>
    <scope>NUCLEOTIDE SEQUENCE [LARGE SCALE GENOMIC DNA]</scope>
    <source>
        <strain evidence="2 3">DSM 43357</strain>
    </source>
</reference>
<organism evidence="2 3">
    <name type="scientific">Nonomuraea pusilla</name>
    <dbReference type="NCBI Taxonomy" id="46177"/>
    <lineage>
        <taxon>Bacteria</taxon>
        <taxon>Bacillati</taxon>
        <taxon>Actinomycetota</taxon>
        <taxon>Actinomycetes</taxon>
        <taxon>Streptosporangiales</taxon>
        <taxon>Streptosporangiaceae</taxon>
        <taxon>Nonomuraea</taxon>
    </lineage>
</organism>
<protein>
    <submittedName>
        <fullName evidence="2">Uncharacterized protein</fullName>
    </submittedName>
</protein>
<keyword evidence="1" id="KW-0732">Signal</keyword>
<evidence type="ECO:0000256" key="1">
    <source>
        <dbReference type="SAM" id="SignalP"/>
    </source>
</evidence>
<evidence type="ECO:0000313" key="2">
    <source>
        <dbReference type="EMBL" id="SEM25995.1"/>
    </source>
</evidence>
<gene>
    <name evidence="2" type="ORF">SAMN05660976_04646</name>
</gene>
<keyword evidence="3" id="KW-1185">Reference proteome</keyword>